<feature type="domain" description="Adaptor protein ClpS core" evidence="2">
    <location>
        <begin position="54"/>
        <end position="123"/>
    </location>
</feature>
<dbReference type="SUPFAM" id="SSF54736">
    <property type="entry name" value="ClpS-like"/>
    <property type="match status" value="1"/>
</dbReference>
<organism evidence="3 4">
    <name type="scientific">Gracilariopsis chorda</name>
    <dbReference type="NCBI Taxonomy" id="448386"/>
    <lineage>
        <taxon>Eukaryota</taxon>
        <taxon>Rhodophyta</taxon>
        <taxon>Florideophyceae</taxon>
        <taxon>Rhodymeniophycidae</taxon>
        <taxon>Gracilariales</taxon>
        <taxon>Gracilariaceae</taxon>
        <taxon>Gracilariopsis</taxon>
    </lineage>
</organism>
<evidence type="ECO:0000256" key="1">
    <source>
        <dbReference type="SAM" id="MobiDB-lite"/>
    </source>
</evidence>
<keyword evidence="3" id="KW-0645">Protease</keyword>
<dbReference type="InterPro" id="IPR022935">
    <property type="entry name" value="ClpS"/>
</dbReference>
<dbReference type="InterPro" id="IPR014719">
    <property type="entry name" value="Ribosomal_bL12_C/ClpS-like"/>
</dbReference>
<gene>
    <name evidence="3" type="ORF">BWQ96_01345</name>
</gene>
<dbReference type="PANTHER" id="PTHR33473">
    <property type="entry name" value="ATP-DEPENDENT CLP PROTEASE ADAPTER PROTEIN CLPS1, CHLOROPLASTIC"/>
    <property type="match status" value="1"/>
</dbReference>
<reference evidence="3 4" key="1">
    <citation type="journal article" date="2018" name="Mol. Biol. Evol.">
        <title>Analysis of the draft genome of the red seaweed Gracilariopsis chorda provides insights into genome size evolution in Rhodophyta.</title>
        <authorList>
            <person name="Lee J."/>
            <person name="Yang E.C."/>
            <person name="Graf L."/>
            <person name="Yang J.H."/>
            <person name="Qiu H."/>
            <person name="Zel Zion U."/>
            <person name="Chan C.X."/>
            <person name="Stephens T.G."/>
            <person name="Weber A.P.M."/>
            <person name="Boo G.H."/>
            <person name="Boo S.M."/>
            <person name="Kim K.M."/>
            <person name="Shin Y."/>
            <person name="Jung M."/>
            <person name="Lee S.J."/>
            <person name="Yim H.S."/>
            <person name="Lee J.H."/>
            <person name="Bhattacharya D."/>
            <person name="Yoon H.S."/>
        </authorList>
    </citation>
    <scope>NUCLEOTIDE SEQUENCE [LARGE SCALE GENOMIC DNA]</scope>
    <source>
        <strain evidence="3 4">SKKU-2015</strain>
        <tissue evidence="3">Whole body</tissue>
    </source>
</reference>
<dbReference type="Gene3D" id="3.30.1390.10">
    <property type="match status" value="1"/>
</dbReference>
<evidence type="ECO:0000313" key="3">
    <source>
        <dbReference type="EMBL" id="PXF48789.1"/>
    </source>
</evidence>
<evidence type="ECO:0000259" key="2">
    <source>
        <dbReference type="Pfam" id="PF02617"/>
    </source>
</evidence>
<dbReference type="Proteomes" id="UP000247409">
    <property type="component" value="Unassembled WGS sequence"/>
</dbReference>
<proteinExistence type="predicted"/>
<keyword evidence="4" id="KW-1185">Reference proteome</keyword>
<dbReference type="GO" id="GO:0006508">
    <property type="term" value="P:proteolysis"/>
    <property type="evidence" value="ECO:0007669"/>
    <property type="project" value="UniProtKB-KW"/>
</dbReference>
<dbReference type="EMBL" id="NBIV01000011">
    <property type="protein sequence ID" value="PXF48789.1"/>
    <property type="molecule type" value="Genomic_DNA"/>
</dbReference>
<comment type="caution">
    <text evidence="3">The sequence shown here is derived from an EMBL/GenBank/DDBJ whole genome shotgun (WGS) entry which is preliminary data.</text>
</comment>
<dbReference type="InterPro" id="IPR003769">
    <property type="entry name" value="ClpS_core"/>
</dbReference>
<dbReference type="Pfam" id="PF02617">
    <property type="entry name" value="ClpS"/>
    <property type="match status" value="1"/>
</dbReference>
<dbReference type="OrthoDB" id="5144at2759"/>
<name>A0A2V3J336_9FLOR</name>
<dbReference type="GO" id="GO:0030163">
    <property type="term" value="P:protein catabolic process"/>
    <property type="evidence" value="ECO:0007669"/>
    <property type="project" value="InterPro"/>
</dbReference>
<dbReference type="AlphaFoldDB" id="A0A2V3J336"/>
<keyword evidence="3" id="KW-0378">Hydrolase</keyword>
<feature type="region of interest" description="Disordered" evidence="1">
    <location>
        <begin position="1"/>
        <end position="33"/>
    </location>
</feature>
<dbReference type="PANTHER" id="PTHR33473:SF17">
    <property type="entry name" value="ATP-DEPENDENT CLP PROTEASE ADAPTER PROTEIN CLPS1, CHLOROPLASTIC"/>
    <property type="match status" value="1"/>
</dbReference>
<protein>
    <submittedName>
        <fullName evidence="3">ATP-dependent Clp protease adapter protein ClpS</fullName>
    </submittedName>
</protein>
<accession>A0A2V3J336</accession>
<evidence type="ECO:0000313" key="4">
    <source>
        <dbReference type="Proteomes" id="UP000247409"/>
    </source>
</evidence>
<sequence>MSTIQMADISKPRPGIGGPKGPQFGDSDRGGGVAVITKPVTKKKTKRKSQTQYEPSWRVLLHNDDVHTFDYVTGAIVKVVRTVSRKKAHRITMQAHASGVATVTTTWKAQAEEYCKGLQMHGLTSSIAPDSSFTH</sequence>
<dbReference type="GO" id="GO:0008233">
    <property type="term" value="F:peptidase activity"/>
    <property type="evidence" value="ECO:0007669"/>
    <property type="project" value="UniProtKB-KW"/>
</dbReference>